<dbReference type="Gene3D" id="1.10.10.10">
    <property type="entry name" value="Winged helix-like DNA-binding domain superfamily/Winged helix DNA-binding domain"/>
    <property type="match status" value="1"/>
</dbReference>
<dbReference type="RefSeq" id="WP_307105889.1">
    <property type="nucleotide sequence ID" value="NZ_JAUTAS010000001.1"/>
</dbReference>
<dbReference type="SUPFAM" id="SSF88659">
    <property type="entry name" value="Sigma3 and sigma4 domains of RNA polymerase sigma factors"/>
    <property type="match status" value="1"/>
</dbReference>
<dbReference type="InterPro" id="IPR036388">
    <property type="entry name" value="WH-like_DNA-bd_sf"/>
</dbReference>
<evidence type="ECO:0000313" key="2">
    <source>
        <dbReference type="Proteomes" id="UP001226084"/>
    </source>
</evidence>
<dbReference type="Proteomes" id="UP001226084">
    <property type="component" value="Unassembled WGS sequence"/>
</dbReference>
<sequence length="87" mass="9117">MSTSSTADAAGLPRPVDQVWTTFLSALEALPADARLLLLLHDVAGASIEELMPLLGLPAAECRQRLEAAHACLRAHARHLGAPPACP</sequence>
<accession>A0AAP5E8M8</accession>
<reference evidence="1" key="1">
    <citation type="submission" date="2023-07" db="EMBL/GenBank/DDBJ databases">
        <title>Functional and genomic diversity of the sorghum phyllosphere microbiome.</title>
        <authorList>
            <person name="Shade A."/>
        </authorList>
    </citation>
    <scope>NUCLEOTIDE SEQUENCE</scope>
    <source>
        <strain evidence="1">SORGH_AS_0457</strain>
    </source>
</reference>
<protein>
    <submittedName>
        <fullName evidence="1">DNA-directed RNA polymerase specialized sigma24 family protein</fullName>
    </submittedName>
</protein>
<keyword evidence="1" id="KW-0240">DNA-directed RNA polymerase</keyword>
<gene>
    <name evidence="1" type="ORF">QE424_000351</name>
</gene>
<name>A0AAP5E8M8_9GAMM</name>
<keyword evidence="1" id="KW-0804">Transcription</keyword>
<organism evidence="1 2">
    <name type="scientific">Stenotrophomonas rhizophila</name>
    <dbReference type="NCBI Taxonomy" id="216778"/>
    <lineage>
        <taxon>Bacteria</taxon>
        <taxon>Pseudomonadati</taxon>
        <taxon>Pseudomonadota</taxon>
        <taxon>Gammaproteobacteria</taxon>
        <taxon>Lysobacterales</taxon>
        <taxon>Lysobacteraceae</taxon>
        <taxon>Stenotrophomonas</taxon>
    </lineage>
</organism>
<dbReference type="AlphaFoldDB" id="A0AAP5E8M8"/>
<dbReference type="EMBL" id="JAUTAS010000001">
    <property type="protein sequence ID" value="MDQ1107192.1"/>
    <property type="molecule type" value="Genomic_DNA"/>
</dbReference>
<evidence type="ECO:0000313" key="1">
    <source>
        <dbReference type="EMBL" id="MDQ1107192.1"/>
    </source>
</evidence>
<comment type="caution">
    <text evidence="1">The sequence shown here is derived from an EMBL/GenBank/DDBJ whole genome shotgun (WGS) entry which is preliminary data.</text>
</comment>
<dbReference type="InterPro" id="IPR013324">
    <property type="entry name" value="RNA_pol_sigma_r3/r4-like"/>
</dbReference>
<dbReference type="GO" id="GO:0000428">
    <property type="term" value="C:DNA-directed RNA polymerase complex"/>
    <property type="evidence" value="ECO:0007669"/>
    <property type="project" value="UniProtKB-KW"/>
</dbReference>
<proteinExistence type="predicted"/>